<organism evidence="2 3">
    <name type="scientific">Ostreobium quekettii</name>
    <dbReference type="NCBI Taxonomy" id="121088"/>
    <lineage>
        <taxon>Eukaryota</taxon>
        <taxon>Viridiplantae</taxon>
        <taxon>Chlorophyta</taxon>
        <taxon>core chlorophytes</taxon>
        <taxon>Ulvophyceae</taxon>
        <taxon>TCBD clade</taxon>
        <taxon>Bryopsidales</taxon>
        <taxon>Ostreobineae</taxon>
        <taxon>Ostreobiaceae</taxon>
        <taxon>Ostreobium</taxon>
    </lineage>
</organism>
<keyword evidence="3" id="KW-1185">Reference proteome</keyword>
<sequence>MVMMMATLNRYEKRLRMYPQSLNKPRHSQRNPWVGGERDQQPQRSRPQCAQNGDNAGNPMMRRTVQFLEGCPTRPLPLLPRIVLRPEQHISNGGRGSPTGRPSGPPRSQARPQPRLTAPRRRAPTRSRRSFPHPG</sequence>
<feature type="compositionally biased region" description="Basic residues" evidence="1">
    <location>
        <begin position="118"/>
        <end position="135"/>
    </location>
</feature>
<feature type="region of interest" description="Disordered" evidence="1">
    <location>
        <begin position="17"/>
        <end position="135"/>
    </location>
</feature>
<protein>
    <submittedName>
        <fullName evidence="2">Uncharacterized protein</fullName>
    </submittedName>
</protein>
<proteinExistence type="predicted"/>
<comment type="caution">
    <text evidence="2">The sequence shown here is derived from an EMBL/GenBank/DDBJ whole genome shotgun (WGS) entry which is preliminary data.</text>
</comment>
<name>A0A8S1IMQ6_9CHLO</name>
<dbReference type="Proteomes" id="UP000708148">
    <property type="component" value="Unassembled WGS sequence"/>
</dbReference>
<dbReference type="AlphaFoldDB" id="A0A8S1IMQ6"/>
<feature type="compositionally biased region" description="Low complexity" evidence="1">
    <location>
        <begin position="98"/>
        <end position="117"/>
    </location>
</feature>
<evidence type="ECO:0000256" key="1">
    <source>
        <dbReference type="SAM" id="MobiDB-lite"/>
    </source>
</evidence>
<evidence type="ECO:0000313" key="3">
    <source>
        <dbReference type="Proteomes" id="UP000708148"/>
    </source>
</evidence>
<reference evidence="2" key="1">
    <citation type="submission" date="2020-12" db="EMBL/GenBank/DDBJ databases">
        <authorList>
            <person name="Iha C."/>
        </authorList>
    </citation>
    <scope>NUCLEOTIDE SEQUENCE</scope>
</reference>
<dbReference type="EMBL" id="CAJHUC010000412">
    <property type="protein sequence ID" value="CAD7695959.1"/>
    <property type="molecule type" value="Genomic_DNA"/>
</dbReference>
<accession>A0A8S1IMQ6</accession>
<gene>
    <name evidence="2" type="ORF">OSTQU699_LOCUS1319</name>
</gene>
<feature type="compositionally biased region" description="Polar residues" evidence="1">
    <location>
        <begin position="42"/>
        <end position="55"/>
    </location>
</feature>
<evidence type="ECO:0000313" key="2">
    <source>
        <dbReference type="EMBL" id="CAD7695959.1"/>
    </source>
</evidence>